<sequence length="248" mass="28165">MNFSQILFLDIETVPQYADYNELPDHWRGLWDAKAAIIARGSAADPASLYERAGIYAEFGKIICISYGWIEEGSAGRKLLVNALAGHDEADLLRRFGALLQQDWSRSDRYLCAHNGKEFDYPYLCRRFVINGIAIPEPLLIAGRKPWEVRHLDTMELWKFGDFKSYTSLALLAACLGVPSPKDDIDGSMVGPVYWKEGDLARIRKYCQKDVATVAQVLLRYHCEELIPDERVEFLGNGSEDFLRFSGF</sequence>
<dbReference type="AlphaFoldDB" id="A0A4R4DYN5"/>
<dbReference type="OrthoDB" id="9773351at2"/>
<protein>
    <submittedName>
        <fullName evidence="2">3'-5' exonuclease</fullName>
    </submittedName>
</protein>
<keyword evidence="2" id="KW-0378">Hydrolase</keyword>
<gene>
    <name evidence="2" type="ORF">E0486_16710</name>
</gene>
<dbReference type="InterPro" id="IPR036397">
    <property type="entry name" value="RNaseH_sf"/>
</dbReference>
<evidence type="ECO:0000313" key="3">
    <source>
        <dbReference type="Proteomes" id="UP000295164"/>
    </source>
</evidence>
<keyword evidence="2" id="KW-0269">Exonuclease</keyword>
<keyword evidence="2" id="KW-0540">Nuclease</keyword>
<dbReference type="Proteomes" id="UP000295164">
    <property type="component" value="Unassembled WGS sequence"/>
</dbReference>
<keyword evidence="3" id="KW-1185">Reference proteome</keyword>
<feature type="domain" description="Predicted 3'-5' exonuclease PolB-like" evidence="1">
    <location>
        <begin position="60"/>
        <end position="222"/>
    </location>
</feature>
<dbReference type="Pfam" id="PF10108">
    <property type="entry name" value="DNA_pol_B_exo2"/>
    <property type="match status" value="1"/>
</dbReference>
<accession>A0A4R4DYN5</accession>
<dbReference type="GO" id="GO:0003676">
    <property type="term" value="F:nucleic acid binding"/>
    <property type="evidence" value="ECO:0007669"/>
    <property type="project" value="InterPro"/>
</dbReference>
<evidence type="ECO:0000259" key="1">
    <source>
        <dbReference type="Pfam" id="PF10108"/>
    </source>
</evidence>
<name>A0A4R4DYN5_9BACT</name>
<dbReference type="GO" id="GO:0004527">
    <property type="term" value="F:exonuclease activity"/>
    <property type="evidence" value="ECO:0007669"/>
    <property type="project" value="UniProtKB-KW"/>
</dbReference>
<comment type="caution">
    <text evidence="2">The sequence shown here is derived from an EMBL/GenBank/DDBJ whole genome shotgun (WGS) entry which is preliminary data.</text>
</comment>
<evidence type="ECO:0000313" key="2">
    <source>
        <dbReference type="EMBL" id="TCZ66425.1"/>
    </source>
</evidence>
<reference evidence="2 3" key="1">
    <citation type="submission" date="2019-03" db="EMBL/GenBank/DDBJ databases">
        <authorList>
            <person name="Kim M.K.M."/>
        </authorList>
    </citation>
    <scope>NUCLEOTIDE SEQUENCE [LARGE SCALE GENOMIC DNA]</scope>
    <source>
        <strain evidence="2 3">17J68-15</strain>
    </source>
</reference>
<proteinExistence type="predicted"/>
<dbReference type="CDD" id="cd05782">
    <property type="entry name" value="DNA_polB_like1_exo"/>
    <property type="match status" value="1"/>
</dbReference>
<dbReference type="InterPro" id="IPR019288">
    <property type="entry name" value="3'-5'_exonuclease_PolB-like"/>
</dbReference>
<dbReference type="RefSeq" id="WP_131853888.1">
    <property type="nucleotide sequence ID" value="NZ_SKFH01000043.1"/>
</dbReference>
<dbReference type="Gene3D" id="3.30.420.10">
    <property type="entry name" value="Ribonuclease H-like superfamily/Ribonuclease H"/>
    <property type="match status" value="1"/>
</dbReference>
<dbReference type="SUPFAM" id="SSF53098">
    <property type="entry name" value="Ribonuclease H-like"/>
    <property type="match status" value="1"/>
</dbReference>
<organism evidence="2 3">
    <name type="scientific">Flaviaesturariibacter aridisoli</name>
    <dbReference type="NCBI Taxonomy" id="2545761"/>
    <lineage>
        <taxon>Bacteria</taxon>
        <taxon>Pseudomonadati</taxon>
        <taxon>Bacteroidota</taxon>
        <taxon>Chitinophagia</taxon>
        <taxon>Chitinophagales</taxon>
        <taxon>Chitinophagaceae</taxon>
        <taxon>Flaviaestuariibacter</taxon>
    </lineage>
</organism>
<dbReference type="InterPro" id="IPR012337">
    <property type="entry name" value="RNaseH-like_sf"/>
</dbReference>
<dbReference type="EMBL" id="SKFH01000043">
    <property type="protein sequence ID" value="TCZ66425.1"/>
    <property type="molecule type" value="Genomic_DNA"/>
</dbReference>